<evidence type="ECO:0000313" key="1">
    <source>
        <dbReference type="EMBL" id="TFC98321.1"/>
    </source>
</evidence>
<name>A0ABY2J362_9MICO</name>
<gene>
    <name evidence="1" type="ORF">E3O65_08210</name>
</gene>
<dbReference type="InterPro" id="IPR008927">
    <property type="entry name" value="6-PGluconate_DH-like_C_sf"/>
</dbReference>
<dbReference type="Proteomes" id="UP000298355">
    <property type="component" value="Unassembled WGS sequence"/>
</dbReference>
<evidence type="ECO:0000313" key="2">
    <source>
        <dbReference type="Proteomes" id="UP000298355"/>
    </source>
</evidence>
<accession>A0ABY2J362</accession>
<protein>
    <submittedName>
        <fullName evidence="1">Uncharacterized protein</fullName>
    </submittedName>
</protein>
<comment type="caution">
    <text evidence="1">The sequence shown here is derived from an EMBL/GenBank/DDBJ whole genome shotgun (WGS) entry which is preliminary data.</text>
</comment>
<dbReference type="RefSeq" id="WP_134363259.1">
    <property type="nucleotide sequence ID" value="NZ_SOGJ01000021.1"/>
</dbReference>
<organism evidence="1 2">
    <name type="scientific">Cryobacterium breve</name>
    <dbReference type="NCBI Taxonomy" id="1259258"/>
    <lineage>
        <taxon>Bacteria</taxon>
        <taxon>Bacillati</taxon>
        <taxon>Actinomycetota</taxon>
        <taxon>Actinomycetes</taxon>
        <taxon>Micrococcales</taxon>
        <taxon>Microbacteriaceae</taxon>
        <taxon>Cryobacterium</taxon>
    </lineage>
</organism>
<dbReference type="SUPFAM" id="SSF48179">
    <property type="entry name" value="6-phosphogluconate dehydrogenase C-terminal domain-like"/>
    <property type="match status" value="1"/>
</dbReference>
<reference evidence="1 2" key="1">
    <citation type="submission" date="2019-03" db="EMBL/GenBank/DDBJ databases">
        <title>Genomics of glacier-inhabiting Cryobacterium strains.</title>
        <authorList>
            <person name="Liu Q."/>
            <person name="Xin Y.-H."/>
        </authorList>
    </citation>
    <scope>NUCLEOTIDE SEQUENCE [LARGE SCALE GENOMIC DNA]</scope>
    <source>
        <strain evidence="1 2">TMT4-23</strain>
    </source>
</reference>
<proteinExistence type="predicted"/>
<keyword evidence="2" id="KW-1185">Reference proteome</keyword>
<dbReference type="EMBL" id="SOGJ01000021">
    <property type="protein sequence ID" value="TFC98321.1"/>
    <property type="molecule type" value="Genomic_DNA"/>
</dbReference>
<sequence length="199" mass="20942">MILSWTGEALEALGSAVRLIDTSQVDACDRGVADVALDGEGSLEASLAWAARTLAEPRTLVAASAAAPYVWDPAVVRAGVARRISGDIPAVDATPALTRTATRLARGADPVQAETVAVFGALLHSDECPAADIDAYMILGANYPRHTGGLTPLLDRSGPPWLCAAPCSTRPALPACDLRSRPPRKGIRARLRRIHTPRH</sequence>